<dbReference type="Gene3D" id="3.40.50.20">
    <property type="match status" value="1"/>
</dbReference>
<protein>
    <recommendedName>
        <fullName evidence="3">ATP-grasp domain-containing protein</fullName>
    </recommendedName>
</protein>
<reference evidence="1 2" key="1">
    <citation type="submission" date="2020-02" db="EMBL/GenBank/DDBJ databases">
        <title>Fructobacillus sp. isolated from paper mulberry of Taiwan.</title>
        <authorList>
            <person name="Lin S.-T."/>
        </authorList>
    </citation>
    <scope>NUCLEOTIDE SEQUENCE [LARGE SCALE GENOMIC DNA]</scope>
    <source>
        <strain evidence="1 2">M1-10</strain>
    </source>
</reference>
<evidence type="ECO:0008006" key="3">
    <source>
        <dbReference type="Google" id="ProtNLM"/>
    </source>
</evidence>
<dbReference type="RefSeq" id="WP_213819214.1">
    <property type="nucleotide sequence ID" value="NZ_JAAMFI010000001.1"/>
</dbReference>
<dbReference type="SUPFAM" id="SSF56059">
    <property type="entry name" value="Glutathione synthetase ATP-binding domain-like"/>
    <property type="match status" value="1"/>
</dbReference>
<name>A0ABS5QP00_9LACO</name>
<proteinExistence type="predicted"/>
<comment type="caution">
    <text evidence="1">The sequence shown here is derived from an EMBL/GenBank/DDBJ whole genome shotgun (WGS) entry which is preliminary data.</text>
</comment>
<dbReference type="EMBL" id="JAAMFI010000001">
    <property type="protein sequence ID" value="MBS9334597.1"/>
    <property type="molecule type" value="Genomic_DNA"/>
</dbReference>
<organism evidence="1 2">
    <name type="scientific">Fructobacillus papyriferae</name>
    <dbReference type="NCBI Taxonomy" id="2713171"/>
    <lineage>
        <taxon>Bacteria</taxon>
        <taxon>Bacillati</taxon>
        <taxon>Bacillota</taxon>
        <taxon>Bacilli</taxon>
        <taxon>Lactobacillales</taxon>
        <taxon>Lactobacillaceae</taxon>
        <taxon>Fructobacillus</taxon>
    </lineage>
</organism>
<keyword evidence="2" id="KW-1185">Reference proteome</keyword>
<accession>A0ABS5QP00</accession>
<gene>
    <name evidence="1" type="ORF">G6R27_00915</name>
</gene>
<dbReference type="Proteomes" id="UP001519418">
    <property type="component" value="Unassembled WGS sequence"/>
</dbReference>
<sequence length="386" mass="45682">MNYYIWPYSPHSLSLIEDHQTIVLTSEENRSHFVDWSDKAVFFFDELSFETLFAYFRQHRGHSIDRIWTLDEEKIIWVSQLNNLFATQRDDTAILFKDKYFMRSALQDIVLQPRFQKASRQQPFSGKGFLKYRRSDSAQGVEDYQDDSEYQQLLLQIPEVSWADYMVEEAVSYDTMYTIDGYRTATGQFRLFAHEYYGKVNEVVHGQYLLLTTASLYQKPELLKRLFTLSKRVVNQLSRPGDTVPFHIEWFYQKDRNRFVFTEIGRRFGGGHIPRLIQEAFGINLLQEYWANLNKTTTFNEQLLYPKCYSATYFQMHDGRALINTHFLNEFQNVFGQQVHDDSAMKAVGQSVNDNYFALQFRALSTVQLQKQAALINERFKEENPR</sequence>
<evidence type="ECO:0000313" key="2">
    <source>
        <dbReference type="Proteomes" id="UP001519418"/>
    </source>
</evidence>
<evidence type="ECO:0000313" key="1">
    <source>
        <dbReference type="EMBL" id="MBS9334597.1"/>
    </source>
</evidence>
<dbReference type="Gene3D" id="3.30.470.20">
    <property type="entry name" value="ATP-grasp fold, B domain"/>
    <property type="match status" value="1"/>
</dbReference>